<dbReference type="EMBL" id="MHQO01000018">
    <property type="protein sequence ID" value="OHA07037.1"/>
    <property type="molecule type" value="Genomic_DNA"/>
</dbReference>
<keyword evidence="3 7" id="KW-0812">Transmembrane</keyword>
<gene>
    <name evidence="10" type="ORF">A2934_05545</name>
</gene>
<organism evidence="10 11">
    <name type="scientific">Candidatus Sungbacteria bacterium RIFCSPLOWO2_01_FULL_47_10</name>
    <dbReference type="NCBI Taxonomy" id="1802276"/>
    <lineage>
        <taxon>Bacteria</taxon>
        <taxon>Candidatus Sungiibacteriota</taxon>
    </lineage>
</organism>
<dbReference type="Pfam" id="PF02687">
    <property type="entry name" value="FtsX"/>
    <property type="match status" value="1"/>
</dbReference>
<feature type="transmembrane region" description="Helical" evidence="7">
    <location>
        <begin position="302"/>
        <end position="326"/>
    </location>
</feature>
<keyword evidence="2" id="KW-1003">Cell membrane</keyword>
<evidence type="ECO:0000256" key="7">
    <source>
        <dbReference type="SAM" id="Phobius"/>
    </source>
</evidence>
<accession>A0A1G2L5T8</accession>
<evidence type="ECO:0000256" key="4">
    <source>
        <dbReference type="ARBA" id="ARBA00022989"/>
    </source>
</evidence>
<evidence type="ECO:0000256" key="2">
    <source>
        <dbReference type="ARBA" id="ARBA00022475"/>
    </source>
</evidence>
<proteinExistence type="inferred from homology"/>
<evidence type="ECO:0000256" key="1">
    <source>
        <dbReference type="ARBA" id="ARBA00004651"/>
    </source>
</evidence>
<name>A0A1G2L5T8_9BACT</name>
<evidence type="ECO:0000313" key="10">
    <source>
        <dbReference type="EMBL" id="OHA07037.1"/>
    </source>
</evidence>
<dbReference type="GO" id="GO:0005886">
    <property type="term" value="C:plasma membrane"/>
    <property type="evidence" value="ECO:0007669"/>
    <property type="project" value="UniProtKB-SubCell"/>
</dbReference>
<dbReference type="PANTHER" id="PTHR30572">
    <property type="entry name" value="MEMBRANE COMPONENT OF TRANSPORTER-RELATED"/>
    <property type="match status" value="1"/>
</dbReference>
<feature type="transmembrane region" description="Helical" evidence="7">
    <location>
        <begin position="12"/>
        <end position="33"/>
    </location>
</feature>
<keyword evidence="4 7" id="KW-1133">Transmembrane helix</keyword>
<comment type="subcellular location">
    <subcellularLocation>
        <location evidence="1">Cell membrane</location>
        <topology evidence="1">Multi-pass membrane protein</topology>
    </subcellularLocation>
</comment>
<protein>
    <recommendedName>
        <fullName evidence="12">ABC3 transporter permease protein domain-containing protein</fullName>
    </recommendedName>
</protein>
<feature type="domain" description="MacB-like periplasmic core" evidence="9">
    <location>
        <begin position="9"/>
        <end position="230"/>
    </location>
</feature>
<reference evidence="10 11" key="1">
    <citation type="journal article" date="2016" name="Nat. Commun.">
        <title>Thousands of microbial genomes shed light on interconnected biogeochemical processes in an aquifer system.</title>
        <authorList>
            <person name="Anantharaman K."/>
            <person name="Brown C.T."/>
            <person name="Hug L.A."/>
            <person name="Sharon I."/>
            <person name="Castelle C.J."/>
            <person name="Probst A.J."/>
            <person name="Thomas B.C."/>
            <person name="Singh A."/>
            <person name="Wilkins M.J."/>
            <person name="Karaoz U."/>
            <person name="Brodie E.L."/>
            <person name="Williams K.H."/>
            <person name="Hubbard S.S."/>
            <person name="Banfield J.F."/>
        </authorList>
    </citation>
    <scope>NUCLEOTIDE SEQUENCE [LARGE SCALE GENOMIC DNA]</scope>
</reference>
<dbReference type="InterPro" id="IPR003838">
    <property type="entry name" value="ABC3_permease_C"/>
</dbReference>
<evidence type="ECO:0000259" key="9">
    <source>
        <dbReference type="Pfam" id="PF12704"/>
    </source>
</evidence>
<evidence type="ECO:0008006" key="12">
    <source>
        <dbReference type="Google" id="ProtNLM"/>
    </source>
</evidence>
<dbReference type="Pfam" id="PF12704">
    <property type="entry name" value="MacB_PCD"/>
    <property type="match status" value="1"/>
</dbReference>
<comment type="similarity">
    <text evidence="6">Belongs to the ABC-4 integral membrane protein family.</text>
</comment>
<evidence type="ECO:0000313" key="11">
    <source>
        <dbReference type="Proteomes" id="UP000177982"/>
    </source>
</evidence>
<evidence type="ECO:0000256" key="3">
    <source>
        <dbReference type="ARBA" id="ARBA00022692"/>
    </source>
</evidence>
<feature type="transmembrane region" description="Helical" evidence="7">
    <location>
        <begin position="346"/>
        <end position="373"/>
    </location>
</feature>
<evidence type="ECO:0000256" key="6">
    <source>
        <dbReference type="ARBA" id="ARBA00038076"/>
    </source>
</evidence>
<comment type="caution">
    <text evidence="10">The sequence shown here is derived from an EMBL/GenBank/DDBJ whole genome shotgun (WGS) entry which is preliminary data.</text>
</comment>
<dbReference type="InterPro" id="IPR050250">
    <property type="entry name" value="Macrolide_Exporter_MacB"/>
</dbReference>
<dbReference type="InterPro" id="IPR025857">
    <property type="entry name" value="MacB_PCD"/>
</dbReference>
<feature type="transmembrane region" description="Helical" evidence="7">
    <location>
        <begin position="256"/>
        <end position="281"/>
    </location>
</feature>
<dbReference type="Proteomes" id="UP000177982">
    <property type="component" value="Unassembled WGS sequence"/>
</dbReference>
<feature type="domain" description="ABC3 transporter permease C-terminal" evidence="8">
    <location>
        <begin position="259"/>
        <end position="383"/>
    </location>
</feature>
<dbReference type="GO" id="GO:0022857">
    <property type="term" value="F:transmembrane transporter activity"/>
    <property type="evidence" value="ECO:0007669"/>
    <property type="project" value="TreeGrafter"/>
</dbReference>
<dbReference type="PANTHER" id="PTHR30572:SF4">
    <property type="entry name" value="ABC TRANSPORTER PERMEASE YTRF"/>
    <property type="match status" value="1"/>
</dbReference>
<keyword evidence="5 7" id="KW-0472">Membrane</keyword>
<dbReference type="AlphaFoldDB" id="A0A1G2L5T8"/>
<evidence type="ECO:0000256" key="5">
    <source>
        <dbReference type="ARBA" id="ARBA00023136"/>
    </source>
</evidence>
<evidence type="ECO:0000259" key="8">
    <source>
        <dbReference type="Pfam" id="PF02687"/>
    </source>
</evidence>
<sequence length="390" mass="42046">MFKTNPSRTWMTILGMGVGTGAVVLLVGLGFGLQGILLEQIILGETLLSLNVSNPSLRTVTLDTKQIGDIANFEHVKDASPMTAFSALVTYEGLTGNISLNAAGPSYFRYAGVTISDGKGFEDDNEAQEADRVLLTQGALKLFNVEAEEMIGRAIQFRVIVSRGGESEEVQEVPLPKTYKIMGITKEPSAVGAYILLSEASSYFSIKEFERLQVRVESSDYLDEIQQKIIEKGFRVTALSKTVDQANKIFQGVQTVLAVFGGIALIVSAIGMFNTMTVTLLERTAEIGIMRTIGASPNNIKVLFLMESIIVGFLGGVIGILFGVIIGKGLNILMNTLASRYGGIAISLFSFPILFLLFIAGFSAIVGFLTGIFPARRAASLNPLDAIRYK</sequence>